<protein>
    <submittedName>
        <fullName evidence="2">Uncharacterized protein</fullName>
    </submittedName>
</protein>
<organism evidence="1 2">
    <name type="scientific">Meloidogyne javanica</name>
    <name type="common">Root-knot nematode worm</name>
    <dbReference type="NCBI Taxonomy" id="6303"/>
    <lineage>
        <taxon>Eukaryota</taxon>
        <taxon>Metazoa</taxon>
        <taxon>Ecdysozoa</taxon>
        <taxon>Nematoda</taxon>
        <taxon>Chromadorea</taxon>
        <taxon>Rhabditida</taxon>
        <taxon>Tylenchina</taxon>
        <taxon>Tylenchomorpha</taxon>
        <taxon>Tylenchoidea</taxon>
        <taxon>Meloidogynidae</taxon>
        <taxon>Meloidogyninae</taxon>
        <taxon>Meloidogyne</taxon>
        <taxon>Meloidogyne incognita group</taxon>
    </lineage>
</organism>
<evidence type="ECO:0000313" key="1">
    <source>
        <dbReference type="Proteomes" id="UP000887561"/>
    </source>
</evidence>
<sequence>MFCLFDVLSSPGESSGQGDLTPPKKLQYFLDGNNEPYIHLFGKDISVKGQINDEQVTKIKEDNDMREKLDTLKQIAKSLHQNNHSKKKLKGYIGSNVHSAIERGISENRQKQLKIIEKLNGIQNYLGQENSEQPTSNINTMENLTTNHNLNFQNIILNSNSAGHDHISNRNMNNFGFRPYVGTSPNLQNHAVQQYVNTSQFPQYANIQSGNIIHKPQPLRPRSVKLRIVSGSGN</sequence>
<dbReference type="Proteomes" id="UP000887561">
    <property type="component" value="Unplaced"/>
</dbReference>
<dbReference type="AlphaFoldDB" id="A0A915LXS5"/>
<accession>A0A915LXS5</accession>
<reference evidence="2" key="1">
    <citation type="submission" date="2022-11" db="UniProtKB">
        <authorList>
            <consortium name="WormBaseParasite"/>
        </authorList>
    </citation>
    <scope>IDENTIFICATION</scope>
</reference>
<name>A0A915LXS5_MELJA</name>
<dbReference type="WBParaSite" id="scaffold20721_cov147.g19547">
    <property type="protein sequence ID" value="scaffold20721_cov147.g19547"/>
    <property type="gene ID" value="scaffold20721_cov147.g19547"/>
</dbReference>
<proteinExistence type="predicted"/>
<keyword evidence="1" id="KW-1185">Reference proteome</keyword>
<evidence type="ECO:0000313" key="2">
    <source>
        <dbReference type="WBParaSite" id="scaffold20721_cov147.g19547"/>
    </source>
</evidence>